<evidence type="ECO:0000313" key="1">
    <source>
        <dbReference type="EMBL" id="KJY26769.1"/>
    </source>
</evidence>
<reference evidence="1 2" key="1">
    <citation type="submission" date="2015-02" db="EMBL/GenBank/DDBJ databases">
        <authorList>
            <person name="Ju K.-S."/>
            <person name="Doroghazi J.R."/>
            <person name="Metcalf W."/>
        </authorList>
    </citation>
    <scope>NUCLEOTIDE SEQUENCE [LARGE SCALE GENOMIC DNA]</scope>
    <source>
        <strain evidence="1 2">NRRL ISP-5550</strain>
    </source>
</reference>
<proteinExistence type="predicted"/>
<dbReference type="OrthoDB" id="189103at2"/>
<organism evidence="1 2">
    <name type="scientific">Streptomyces katrae</name>
    <dbReference type="NCBI Taxonomy" id="68223"/>
    <lineage>
        <taxon>Bacteria</taxon>
        <taxon>Bacillati</taxon>
        <taxon>Actinomycetota</taxon>
        <taxon>Actinomycetes</taxon>
        <taxon>Kitasatosporales</taxon>
        <taxon>Streptomycetaceae</taxon>
        <taxon>Streptomyces</taxon>
    </lineage>
</organism>
<evidence type="ECO:0000313" key="2">
    <source>
        <dbReference type="Proteomes" id="UP000033551"/>
    </source>
</evidence>
<name>A0A0F4IYN0_9ACTN</name>
<gene>
    <name evidence="1" type="ORF">VR44_29270</name>
</gene>
<accession>A0A0F4IYN0</accession>
<keyword evidence="2" id="KW-1185">Reference proteome</keyword>
<sequence>MSAPSRAYRYVGPHHVIAAVQTANSGAPIRTPADFADWAAAQSAGELKEPLTFVIGTDGALLLAPRRSEHAACAGGGLVLSAGEVSFASEAGRWIVTEVSNQSTGYCPDVASWPAVAQALDQAALDHPDYFTHPVLFRRCPGCHRHNIVREGHFVCVFCDADLPRRWNVDTNVRDPGTP</sequence>
<dbReference type="AlphaFoldDB" id="A0A0F4IYN0"/>
<comment type="caution">
    <text evidence="1">The sequence shown here is derived from an EMBL/GenBank/DDBJ whole genome shotgun (WGS) entry which is preliminary data.</text>
</comment>
<dbReference type="Proteomes" id="UP000033551">
    <property type="component" value="Unassembled WGS sequence"/>
</dbReference>
<dbReference type="PATRIC" id="fig|68223.7.peg.2203"/>
<protein>
    <submittedName>
        <fullName evidence="1">Uncharacterized protein</fullName>
    </submittedName>
</protein>
<dbReference type="RefSeq" id="WP_045950629.1">
    <property type="nucleotide sequence ID" value="NZ_JZWV01000905.1"/>
</dbReference>
<dbReference type="EMBL" id="JZWV01000905">
    <property type="protein sequence ID" value="KJY26769.1"/>
    <property type="molecule type" value="Genomic_DNA"/>
</dbReference>